<organism evidence="2 3">
    <name type="scientific">Rhodococcus qingshengii</name>
    <dbReference type="NCBI Taxonomy" id="334542"/>
    <lineage>
        <taxon>Bacteria</taxon>
        <taxon>Bacillati</taxon>
        <taxon>Actinomycetota</taxon>
        <taxon>Actinomycetes</taxon>
        <taxon>Mycobacteriales</taxon>
        <taxon>Nocardiaceae</taxon>
        <taxon>Rhodococcus</taxon>
        <taxon>Rhodococcus erythropolis group</taxon>
    </lineage>
</organism>
<proteinExistence type="predicted"/>
<feature type="coiled-coil region" evidence="1">
    <location>
        <begin position="16"/>
        <end position="43"/>
    </location>
</feature>
<evidence type="ECO:0000256" key="1">
    <source>
        <dbReference type="SAM" id="Coils"/>
    </source>
</evidence>
<dbReference type="EMBL" id="NOVD01000031">
    <property type="protein sequence ID" value="PCK24381.1"/>
    <property type="molecule type" value="Genomic_DNA"/>
</dbReference>
<name>A0A2A5J5X1_RHOSG</name>
<comment type="caution">
    <text evidence="2">The sequence shown here is derived from an EMBL/GenBank/DDBJ whole genome shotgun (WGS) entry which is preliminary data.</text>
</comment>
<sequence>MPALDTSADDDNAHALAALDQEIAETRERIQNRSRDIADANTRSQRLAEAHTAALAEQRATPEGLSTSMRTLELALLHRRPPAELRKLQRLHVQAEIDAAAEYRARVARWGHSPGDGPLQACPLGGCESFVSWALHLNILGTYRYSIDHPSDSVAVRLTRPGDGSRNLRTKINVRTALIDAEGLTLAVVIAAAFANPIEDAKLRRWLDEHYNPIKRSLSA</sequence>
<protein>
    <submittedName>
        <fullName evidence="2">Uncharacterized protein</fullName>
    </submittedName>
</protein>
<dbReference type="RefSeq" id="WP_064112215.1">
    <property type="nucleotide sequence ID" value="NZ_JAGYWW010000007.1"/>
</dbReference>
<dbReference type="AlphaFoldDB" id="A0A2A5J5X1"/>
<gene>
    <name evidence="2" type="ORF">CHR55_26185</name>
</gene>
<keyword evidence="1" id="KW-0175">Coiled coil</keyword>
<accession>A0A2A5J5X1</accession>
<dbReference type="Proteomes" id="UP000230886">
    <property type="component" value="Unassembled WGS sequence"/>
</dbReference>
<reference evidence="2 3" key="1">
    <citation type="submission" date="2017-07" db="EMBL/GenBank/DDBJ databases">
        <title>Draft sequence of Rhodococcus enclensis 23b-28.</title>
        <authorList>
            <person name="Besaury L."/>
            <person name="Sancelme M."/>
            <person name="Amato P."/>
            <person name="Lallement A."/>
            <person name="Delort A.-M."/>
        </authorList>
    </citation>
    <scope>NUCLEOTIDE SEQUENCE [LARGE SCALE GENOMIC DNA]</scope>
    <source>
        <strain evidence="2 3">23b-28</strain>
    </source>
</reference>
<evidence type="ECO:0000313" key="2">
    <source>
        <dbReference type="EMBL" id="PCK24381.1"/>
    </source>
</evidence>
<evidence type="ECO:0000313" key="3">
    <source>
        <dbReference type="Proteomes" id="UP000230886"/>
    </source>
</evidence>